<organism evidence="1 2">
    <name type="scientific">Dothistroma septosporum (strain NZE10 / CBS 128990)</name>
    <name type="common">Red band needle blight fungus</name>
    <name type="synonym">Mycosphaerella pini</name>
    <dbReference type="NCBI Taxonomy" id="675120"/>
    <lineage>
        <taxon>Eukaryota</taxon>
        <taxon>Fungi</taxon>
        <taxon>Dikarya</taxon>
        <taxon>Ascomycota</taxon>
        <taxon>Pezizomycotina</taxon>
        <taxon>Dothideomycetes</taxon>
        <taxon>Dothideomycetidae</taxon>
        <taxon>Mycosphaerellales</taxon>
        <taxon>Mycosphaerellaceae</taxon>
        <taxon>Dothistroma</taxon>
    </lineage>
</organism>
<reference evidence="2" key="1">
    <citation type="journal article" date="2012" name="PLoS Genet.">
        <title>The genomes of the fungal plant pathogens Cladosporium fulvum and Dothistroma septosporum reveal adaptation to different hosts and lifestyles but also signatures of common ancestry.</title>
        <authorList>
            <person name="de Wit P.J.G.M."/>
            <person name="van der Burgt A."/>
            <person name="Oekmen B."/>
            <person name="Stergiopoulos I."/>
            <person name="Abd-Elsalam K.A."/>
            <person name="Aerts A.L."/>
            <person name="Bahkali A.H."/>
            <person name="Beenen H.G."/>
            <person name="Chettri P."/>
            <person name="Cox M.P."/>
            <person name="Datema E."/>
            <person name="de Vries R.P."/>
            <person name="Dhillon B."/>
            <person name="Ganley A.R."/>
            <person name="Griffiths S.A."/>
            <person name="Guo Y."/>
            <person name="Hamelin R.C."/>
            <person name="Henrissat B."/>
            <person name="Kabir M.S."/>
            <person name="Jashni M.K."/>
            <person name="Kema G."/>
            <person name="Klaubauf S."/>
            <person name="Lapidus A."/>
            <person name="Levasseur A."/>
            <person name="Lindquist E."/>
            <person name="Mehrabi R."/>
            <person name="Ohm R.A."/>
            <person name="Owen T.J."/>
            <person name="Salamov A."/>
            <person name="Schwelm A."/>
            <person name="Schijlen E."/>
            <person name="Sun H."/>
            <person name="van den Burg H.A."/>
            <person name="van Ham R.C.H.J."/>
            <person name="Zhang S."/>
            <person name="Goodwin S.B."/>
            <person name="Grigoriev I.V."/>
            <person name="Collemare J."/>
            <person name="Bradshaw R.E."/>
        </authorList>
    </citation>
    <scope>NUCLEOTIDE SEQUENCE [LARGE SCALE GENOMIC DNA]</scope>
    <source>
        <strain evidence="2">NZE10 / CBS 128990</strain>
    </source>
</reference>
<evidence type="ECO:0000313" key="1">
    <source>
        <dbReference type="EMBL" id="EME38575.1"/>
    </source>
</evidence>
<reference evidence="1 2" key="2">
    <citation type="journal article" date="2012" name="PLoS Pathog.">
        <title>Diverse lifestyles and strategies of plant pathogenesis encoded in the genomes of eighteen Dothideomycetes fungi.</title>
        <authorList>
            <person name="Ohm R.A."/>
            <person name="Feau N."/>
            <person name="Henrissat B."/>
            <person name="Schoch C.L."/>
            <person name="Horwitz B.A."/>
            <person name="Barry K.W."/>
            <person name="Condon B.J."/>
            <person name="Copeland A.C."/>
            <person name="Dhillon B."/>
            <person name="Glaser F."/>
            <person name="Hesse C.N."/>
            <person name="Kosti I."/>
            <person name="LaButti K."/>
            <person name="Lindquist E.A."/>
            <person name="Lucas S."/>
            <person name="Salamov A.A."/>
            <person name="Bradshaw R.E."/>
            <person name="Ciuffetti L."/>
            <person name="Hamelin R.C."/>
            <person name="Kema G.H.J."/>
            <person name="Lawrence C."/>
            <person name="Scott J.A."/>
            <person name="Spatafora J.W."/>
            <person name="Turgeon B.G."/>
            <person name="de Wit P.J.G.M."/>
            <person name="Zhong S."/>
            <person name="Goodwin S.B."/>
            <person name="Grigoriev I.V."/>
        </authorList>
    </citation>
    <scope>NUCLEOTIDE SEQUENCE [LARGE SCALE GENOMIC DNA]</scope>
    <source>
        <strain evidence="2">NZE10 / CBS 128990</strain>
    </source>
</reference>
<accession>N1PEL8</accession>
<dbReference type="EMBL" id="KB446547">
    <property type="protein sequence ID" value="EME38575.1"/>
    <property type="molecule type" value="Genomic_DNA"/>
</dbReference>
<sequence length="63" mass="6856">MEAKQNTVATTTQRGKPCAGLMASQRCGPQQLRYEINGSAVHKRAQKCRVPCRAVASVGRRAQ</sequence>
<dbReference type="AlphaFoldDB" id="N1PEL8"/>
<keyword evidence="2" id="KW-1185">Reference proteome</keyword>
<dbReference type="HOGENOM" id="CLU_2885742_0_0_1"/>
<dbReference type="Proteomes" id="UP000016933">
    <property type="component" value="Unassembled WGS sequence"/>
</dbReference>
<dbReference type="OrthoDB" id="3524154at2759"/>
<name>N1PEL8_DOTSN</name>
<gene>
    <name evidence="1" type="ORF">DOTSEDRAFT_48753</name>
</gene>
<evidence type="ECO:0000313" key="2">
    <source>
        <dbReference type="Proteomes" id="UP000016933"/>
    </source>
</evidence>
<proteinExistence type="predicted"/>
<protein>
    <submittedName>
        <fullName evidence="1">Uncharacterized protein</fullName>
    </submittedName>
</protein>